<accession>A0A0K0FY63</accession>
<evidence type="ECO:0000256" key="1">
    <source>
        <dbReference type="SAM" id="Phobius"/>
    </source>
</evidence>
<feature type="transmembrane region" description="Helical" evidence="1">
    <location>
        <begin position="12"/>
        <end position="37"/>
    </location>
</feature>
<dbReference type="Pfam" id="PF10327">
    <property type="entry name" value="7TM_GPCR_Sri"/>
    <property type="match status" value="1"/>
</dbReference>
<keyword evidence="1" id="KW-1133">Transmembrane helix</keyword>
<feature type="transmembrane region" description="Helical" evidence="1">
    <location>
        <begin position="99"/>
        <end position="119"/>
    </location>
</feature>
<reference evidence="3" key="2">
    <citation type="submission" date="2015-08" db="UniProtKB">
        <authorList>
            <consortium name="WormBaseParasite"/>
        </authorList>
    </citation>
    <scope>IDENTIFICATION</scope>
</reference>
<evidence type="ECO:0000313" key="2">
    <source>
        <dbReference type="Proteomes" id="UP000035680"/>
    </source>
</evidence>
<dbReference type="AlphaFoldDB" id="A0A0K0FY63"/>
<feature type="transmembrane region" description="Helical" evidence="1">
    <location>
        <begin position="57"/>
        <end position="79"/>
    </location>
</feature>
<sequence length="289" mass="34078">MPSLRKQSFMKFLVFKSCFQWILVIFSTIFVGLRLLFPLPGAICYGLVRKFGDGACHAGVGFILFLFQIETIFLLYGLLGKYNVTHRMKKFHSHSLKDILVMGMQFFSSLICYGIWLGMNITREEGYSNYISKNMPITEKYFNTTQVVVFYGGTKSFYFGVYSFLYTIFIGFTTFYYIYIIIQSYKTLEHLRQTNEHFHFQHDYSGIRKLFVALLVIRLIFMFFPCLYVILGTLIITLTKNFQGVSTITFLTSSLLIPFIEIMIISKEVFIIYYFWRYTSYFKFSRRGI</sequence>
<proteinExistence type="predicted"/>
<name>A0A0K0FY63_STRVS</name>
<dbReference type="Proteomes" id="UP000035680">
    <property type="component" value="Unassembled WGS sequence"/>
</dbReference>
<feature type="transmembrane region" description="Helical" evidence="1">
    <location>
        <begin position="157"/>
        <end position="182"/>
    </location>
</feature>
<dbReference type="WBParaSite" id="SVE_1738900.1">
    <property type="protein sequence ID" value="SVE_1738900.1"/>
    <property type="gene ID" value="SVE_1738900"/>
</dbReference>
<feature type="transmembrane region" description="Helical" evidence="1">
    <location>
        <begin position="210"/>
        <end position="236"/>
    </location>
</feature>
<reference evidence="2" key="1">
    <citation type="submission" date="2014-07" db="EMBL/GenBank/DDBJ databases">
        <authorList>
            <person name="Martin A.A"/>
            <person name="De Silva N."/>
        </authorList>
    </citation>
    <scope>NUCLEOTIDE SEQUENCE</scope>
</reference>
<keyword evidence="1" id="KW-0472">Membrane</keyword>
<dbReference type="InterPro" id="IPR019429">
    <property type="entry name" value="7TM_GPCR_serpentine_rcpt_Sri"/>
</dbReference>
<keyword evidence="2" id="KW-1185">Reference proteome</keyword>
<feature type="transmembrane region" description="Helical" evidence="1">
    <location>
        <begin position="256"/>
        <end position="276"/>
    </location>
</feature>
<evidence type="ECO:0000313" key="3">
    <source>
        <dbReference type="WBParaSite" id="SVE_1738900.1"/>
    </source>
</evidence>
<organism evidence="2 3">
    <name type="scientific">Strongyloides venezuelensis</name>
    <name type="common">Threadworm</name>
    <dbReference type="NCBI Taxonomy" id="75913"/>
    <lineage>
        <taxon>Eukaryota</taxon>
        <taxon>Metazoa</taxon>
        <taxon>Ecdysozoa</taxon>
        <taxon>Nematoda</taxon>
        <taxon>Chromadorea</taxon>
        <taxon>Rhabditida</taxon>
        <taxon>Tylenchina</taxon>
        <taxon>Panagrolaimomorpha</taxon>
        <taxon>Strongyloidoidea</taxon>
        <taxon>Strongyloididae</taxon>
        <taxon>Strongyloides</taxon>
    </lineage>
</organism>
<keyword evidence="1" id="KW-0812">Transmembrane</keyword>
<protein>
    <submittedName>
        <fullName evidence="3">G_PROTEIN_RECEP_F1_2 domain-containing protein</fullName>
    </submittedName>
</protein>